<dbReference type="Proteomes" id="UP000033684">
    <property type="component" value="Unassembled WGS sequence"/>
</dbReference>
<dbReference type="AlphaFoldDB" id="A0A0F3IFI1"/>
<evidence type="ECO:0000259" key="3">
    <source>
        <dbReference type="PROSITE" id="PS51910"/>
    </source>
</evidence>
<name>A0A0F3IFI1_9GAMM</name>
<dbReference type="GO" id="GO:0004553">
    <property type="term" value="F:hydrolase activity, hydrolyzing O-glycosyl compounds"/>
    <property type="evidence" value="ECO:0007669"/>
    <property type="project" value="InterPro"/>
</dbReference>
<evidence type="ECO:0000313" key="5">
    <source>
        <dbReference type="Proteomes" id="UP000033684"/>
    </source>
</evidence>
<dbReference type="PROSITE" id="PS51910">
    <property type="entry name" value="GH18_2"/>
    <property type="match status" value="1"/>
</dbReference>
<keyword evidence="1" id="KW-0378">Hydrolase</keyword>
<accession>A0A0F3IFI1</accession>
<reference evidence="5" key="1">
    <citation type="submission" date="2015-03" db="EMBL/GenBank/DDBJ databases">
        <title>Draft genome sequence of a novel methanotroph (Sn10-6) isolated from flooded ricefield rhizosphere in India.</title>
        <authorList>
            <person name="Pandit P.S."/>
            <person name="Pore S.D."/>
            <person name="Arora P."/>
            <person name="Kapse N.G."/>
            <person name="Dhakephalkar P.K."/>
            <person name="Rahalkar M.C."/>
        </authorList>
    </citation>
    <scope>NUCLEOTIDE SEQUENCE [LARGE SCALE GENOMIC DNA]</scope>
    <source>
        <strain evidence="5">Sn10-6</strain>
    </source>
</reference>
<evidence type="ECO:0000256" key="1">
    <source>
        <dbReference type="ARBA" id="ARBA00022801"/>
    </source>
</evidence>
<evidence type="ECO:0000313" key="4">
    <source>
        <dbReference type="EMBL" id="KJV05452.1"/>
    </source>
</evidence>
<dbReference type="InterPro" id="IPR001579">
    <property type="entry name" value="Glyco_hydro_18_chit_AS"/>
</dbReference>
<keyword evidence="5" id="KW-1185">Reference proteome</keyword>
<dbReference type="OrthoDB" id="1089471at2"/>
<protein>
    <recommendedName>
        <fullName evidence="3">GH18 domain-containing protein</fullName>
    </recommendedName>
</protein>
<dbReference type="SUPFAM" id="SSF51445">
    <property type="entry name" value="(Trans)glycosidases"/>
    <property type="match status" value="1"/>
</dbReference>
<dbReference type="RefSeq" id="WP_045780288.1">
    <property type="nucleotide sequence ID" value="NZ_LAJX01000225.1"/>
</dbReference>
<dbReference type="InterPro" id="IPR017853">
    <property type="entry name" value="GH"/>
</dbReference>
<dbReference type="InterPro" id="IPR001223">
    <property type="entry name" value="Glyco_hydro18_cat"/>
</dbReference>
<keyword evidence="2" id="KW-0326">Glycosidase</keyword>
<reference evidence="4 5" key="2">
    <citation type="journal article" date="2016" name="Microb. Ecol.">
        <title>Genome Characteristics of a Novel Type I Methanotroph (Sn10-6) Isolated from a Flooded Indian Rice Field.</title>
        <authorList>
            <person name="Rahalkar M.C."/>
            <person name="Pandit P.S."/>
            <person name="Dhakephalkar P.K."/>
            <person name="Pore S."/>
            <person name="Arora P."/>
            <person name="Kapse N."/>
        </authorList>
    </citation>
    <scope>NUCLEOTIDE SEQUENCE [LARGE SCALE GENOMIC DNA]</scope>
    <source>
        <strain evidence="4 5">Sn10-6</strain>
    </source>
</reference>
<dbReference type="GO" id="GO:0005975">
    <property type="term" value="P:carbohydrate metabolic process"/>
    <property type="evidence" value="ECO:0007669"/>
    <property type="project" value="InterPro"/>
</dbReference>
<comment type="caution">
    <text evidence="4">The sequence shown here is derived from an EMBL/GenBank/DDBJ whole genome shotgun (WGS) entry which is preliminary data.</text>
</comment>
<dbReference type="EMBL" id="LAJX01000225">
    <property type="protein sequence ID" value="KJV05452.1"/>
    <property type="molecule type" value="Genomic_DNA"/>
</dbReference>
<dbReference type="PROSITE" id="PS01095">
    <property type="entry name" value="GH18_1"/>
    <property type="match status" value="1"/>
</dbReference>
<proteinExistence type="predicted"/>
<gene>
    <name evidence="4" type="ORF">VZ94_18075</name>
</gene>
<organism evidence="4 5">
    <name type="scientific">Methylocucumis oryzae</name>
    <dbReference type="NCBI Taxonomy" id="1632867"/>
    <lineage>
        <taxon>Bacteria</taxon>
        <taxon>Pseudomonadati</taxon>
        <taxon>Pseudomonadota</taxon>
        <taxon>Gammaproteobacteria</taxon>
        <taxon>Methylococcales</taxon>
        <taxon>Methylococcaceae</taxon>
        <taxon>Methylocucumis</taxon>
    </lineage>
</organism>
<feature type="domain" description="GH18" evidence="3">
    <location>
        <begin position="4"/>
        <end position="282"/>
    </location>
</feature>
<dbReference type="Gene3D" id="3.20.20.80">
    <property type="entry name" value="Glycosidases"/>
    <property type="match status" value="1"/>
</dbReference>
<evidence type="ECO:0000256" key="2">
    <source>
        <dbReference type="ARBA" id="ARBA00023295"/>
    </source>
</evidence>
<sequence length="288" mass="31335">MTTSRIALYIGNELYPGQGSDPDSTIKQLHASPLTSPILSLLNQSAPPNQQILVYNEKQNPLFNTSGDYLGDKDWPRIISDLRNGGNIQEVYLSFSTNGTEYMGNLLNSNKTAAMQILTYIKNDLGFDGIDIDYEYSDFSNTSPLFTLASAAIEANLKLTAAPFTFQSSWQDWVNFVQKQQGTVSWLNLQCYAGGKTNNPGDWLSLGVPIVAGSCPNCANPQTTCTPDNMQALFTLWRTGQGSVPNACWSGTPNKSAQAIGGGFIWAYGSISSQFSDYMNALKIGLGM</sequence>